<dbReference type="RefSeq" id="WP_141321827.1">
    <property type="nucleotide sequence ID" value="NZ_BJLP01000052.1"/>
</dbReference>
<dbReference type="InterPro" id="IPR052754">
    <property type="entry name" value="NTPase_KAP_P-loop"/>
</dbReference>
<feature type="compositionally biased region" description="Low complexity" evidence="1">
    <location>
        <begin position="711"/>
        <end position="723"/>
    </location>
</feature>
<dbReference type="Gene3D" id="3.40.50.300">
    <property type="entry name" value="P-loop containing nucleotide triphosphate hydrolases"/>
    <property type="match status" value="1"/>
</dbReference>
<reference evidence="3 4" key="1">
    <citation type="submission" date="2019-06" db="EMBL/GenBank/DDBJ databases">
        <title>Whole genome shotgun sequence of Cellulomonas uda NBRC 3747.</title>
        <authorList>
            <person name="Hosoyama A."/>
            <person name="Uohara A."/>
            <person name="Ohji S."/>
            <person name="Ichikawa N."/>
        </authorList>
    </citation>
    <scope>NUCLEOTIDE SEQUENCE [LARGE SCALE GENOMIC DNA]</scope>
    <source>
        <strain evidence="3 4">NBRC 3747</strain>
    </source>
</reference>
<protein>
    <recommendedName>
        <fullName evidence="2">KAP NTPase domain-containing protein</fullName>
    </recommendedName>
</protein>
<comment type="caution">
    <text evidence="3">The sequence shown here is derived from an EMBL/GenBank/DDBJ whole genome shotgun (WGS) entry which is preliminary data.</text>
</comment>
<evidence type="ECO:0000313" key="4">
    <source>
        <dbReference type="Proteomes" id="UP000315842"/>
    </source>
</evidence>
<dbReference type="Pfam" id="PF07693">
    <property type="entry name" value="KAP_NTPase"/>
    <property type="match status" value="1"/>
</dbReference>
<evidence type="ECO:0000259" key="2">
    <source>
        <dbReference type="Pfam" id="PF07693"/>
    </source>
</evidence>
<dbReference type="EMBL" id="BJLP01000052">
    <property type="protein sequence ID" value="GEA82240.1"/>
    <property type="molecule type" value="Genomic_DNA"/>
</dbReference>
<accession>A0A4Y3KH20</accession>
<sequence>MGDQDTGEFFTDAPITEASADRFGRGPWARRIAAAVAAQRDPASVVIGIYAPWGDGKTSALNLLETALRADERVIPVRFNPWRLGDEAEMFHGFFATLADAVDTQLVTTGERIGSVLRTYGGLLVPLPGLGSAAKSAADVLGGALSEATLTERRSRIEKALADTGTRVVILIDDLDRLDRGEIQAMFRLVKTAADFSHTAYILAFDGDVVADALAERYAGGTAHGSSFMDKIVQLPLHLPPASPGDLRKLALDAVGEALDQAKLNLNEKEAGEYVSVFDRAIGPRLTTPRATKRYVNALLFALPMQDELYVPDVLMVEALRVCYPTVYTWVRRNETLVLNAARDEEAKEQVRAGITEAVQTLRSDDVPQVHVLLLAMFPRLQATFGNVAWGSDWEATWTEQRRIASRLYFRRYFTYSIPPGEVSDADISALLETMADPGAETDVILERSERVFATKDAGALLQKLAARLPALDQVAAARLAACVSLHAHRFSTRSGFLGLSELERAAILVRDLIRQTPEDERRGFVRELMAAAPRLPFAIDLIRWLRPQERDPERAVVDQDTCDEAGAVLAARVLEAWGQPDVLDRLEGAVAASMRVAAAYGDREALRRVLAERAGDATSAVELMRAFLGRSWDATTGVPTVSEFRREGYNALAEYVDAEALFAMARDRYGEDVGSGDKYAFHDLPGDERLIKEFANVHRTVLAEQRSESAGDGADDGATPDAGRADEGIGTD</sequence>
<evidence type="ECO:0000313" key="3">
    <source>
        <dbReference type="EMBL" id="GEA82240.1"/>
    </source>
</evidence>
<dbReference type="SUPFAM" id="SSF52540">
    <property type="entry name" value="P-loop containing nucleoside triphosphate hydrolases"/>
    <property type="match status" value="1"/>
</dbReference>
<keyword evidence="4" id="KW-1185">Reference proteome</keyword>
<feature type="region of interest" description="Disordered" evidence="1">
    <location>
        <begin position="704"/>
        <end position="733"/>
    </location>
</feature>
<feature type="compositionally biased region" description="Basic and acidic residues" evidence="1">
    <location>
        <begin position="724"/>
        <end position="733"/>
    </location>
</feature>
<dbReference type="PANTHER" id="PTHR22674:SF6">
    <property type="entry name" value="NTPASE KAP FAMILY P-LOOP DOMAIN-CONTAINING PROTEIN 1"/>
    <property type="match status" value="1"/>
</dbReference>
<evidence type="ECO:0000256" key="1">
    <source>
        <dbReference type="SAM" id="MobiDB-lite"/>
    </source>
</evidence>
<name>A0A4Y3KH20_CELUD</name>
<feature type="domain" description="KAP NTPase" evidence="2">
    <location>
        <begin position="29"/>
        <end position="300"/>
    </location>
</feature>
<gene>
    <name evidence="3" type="ORF">CUD01_26840</name>
</gene>
<organism evidence="3 4">
    <name type="scientific">Cellulomonas uda</name>
    <dbReference type="NCBI Taxonomy" id="1714"/>
    <lineage>
        <taxon>Bacteria</taxon>
        <taxon>Bacillati</taxon>
        <taxon>Actinomycetota</taxon>
        <taxon>Actinomycetes</taxon>
        <taxon>Micrococcales</taxon>
        <taxon>Cellulomonadaceae</taxon>
        <taxon>Cellulomonas</taxon>
    </lineage>
</organism>
<proteinExistence type="predicted"/>
<dbReference type="AlphaFoldDB" id="A0A4Y3KH20"/>
<dbReference type="InterPro" id="IPR027417">
    <property type="entry name" value="P-loop_NTPase"/>
</dbReference>
<dbReference type="PANTHER" id="PTHR22674">
    <property type="entry name" value="NTPASE, KAP FAMILY P-LOOP DOMAIN-CONTAINING 1"/>
    <property type="match status" value="1"/>
</dbReference>
<dbReference type="Proteomes" id="UP000315842">
    <property type="component" value="Unassembled WGS sequence"/>
</dbReference>
<dbReference type="InterPro" id="IPR011646">
    <property type="entry name" value="KAP_P-loop"/>
</dbReference>